<dbReference type="Proteomes" id="UP000195402">
    <property type="component" value="Unassembled WGS sequence"/>
</dbReference>
<feature type="region of interest" description="Disordered" evidence="1">
    <location>
        <begin position="450"/>
        <end position="487"/>
    </location>
</feature>
<feature type="compositionally biased region" description="Basic and acidic residues" evidence="1">
    <location>
        <begin position="161"/>
        <end position="213"/>
    </location>
</feature>
<feature type="compositionally biased region" description="Basic and acidic residues" evidence="1">
    <location>
        <begin position="471"/>
        <end position="487"/>
    </location>
</feature>
<dbReference type="InterPro" id="IPR013989">
    <property type="entry name" value="Dev_and_cell_death_domain"/>
</dbReference>
<dbReference type="OrthoDB" id="1920894at2759"/>
<feature type="compositionally biased region" description="Polar residues" evidence="1">
    <location>
        <begin position="143"/>
        <end position="159"/>
    </location>
</feature>
<dbReference type="EMBL" id="MVGT01001375">
    <property type="protein sequence ID" value="OVA12551.1"/>
    <property type="molecule type" value="Genomic_DNA"/>
</dbReference>
<dbReference type="OMA" id="NRMQRHR"/>
<feature type="compositionally biased region" description="Polar residues" evidence="1">
    <location>
        <begin position="1"/>
        <end position="24"/>
    </location>
</feature>
<dbReference type="AlphaFoldDB" id="A0A200QQ01"/>
<name>A0A200QQ01_MACCD</name>
<evidence type="ECO:0000313" key="3">
    <source>
        <dbReference type="EMBL" id="OVA12551.1"/>
    </source>
</evidence>
<feature type="compositionally biased region" description="Basic and acidic residues" evidence="1">
    <location>
        <begin position="125"/>
        <end position="142"/>
    </location>
</feature>
<reference evidence="3 4" key="1">
    <citation type="journal article" date="2017" name="Mol. Plant">
        <title>The Genome of Medicinal Plant Macleaya cordata Provides New Insights into Benzylisoquinoline Alkaloids Metabolism.</title>
        <authorList>
            <person name="Liu X."/>
            <person name="Liu Y."/>
            <person name="Huang P."/>
            <person name="Ma Y."/>
            <person name="Qing Z."/>
            <person name="Tang Q."/>
            <person name="Cao H."/>
            <person name="Cheng P."/>
            <person name="Zheng Y."/>
            <person name="Yuan Z."/>
            <person name="Zhou Y."/>
            <person name="Liu J."/>
            <person name="Tang Z."/>
            <person name="Zhuo Y."/>
            <person name="Zhang Y."/>
            <person name="Yu L."/>
            <person name="Huang J."/>
            <person name="Yang P."/>
            <person name="Peng Q."/>
            <person name="Zhang J."/>
            <person name="Jiang W."/>
            <person name="Zhang Z."/>
            <person name="Lin K."/>
            <person name="Ro D.K."/>
            <person name="Chen X."/>
            <person name="Xiong X."/>
            <person name="Shang Y."/>
            <person name="Huang S."/>
            <person name="Zeng J."/>
        </authorList>
    </citation>
    <scope>NUCLEOTIDE SEQUENCE [LARGE SCALE GENOMIC DNA]</scope>
    <source>
        <strain evidence="4">cv. BLH2017</strain>
        <tissue evidence="3">Root</tissue>
    </source>
</reference>
<feature type="compositionally biased region" description="Polar residues" evidence="1">
    <location>
        <begin position="84"/>
        <end position="102"/>
    </location>
</feature>
<accession>A0A200QQ01</accession>
<feature type="compositionally biased region" description="Basic and acidic residues" evidence="1">
    <location>
        <begin position="103"/>
        <end position="117"/>
    </location>
</feature>
<evidence type="ECO:0000313" key="4">
    <source>
        <dbReference type="Proteomes" id="UP000195402"/>
    </source>
</evidence>
<gene>
    <name evidence="3" type="ORF">BVC80_8549g6</name>
</gene>
<feature type="region of interest" description="Disordered" evidence="1">
    <location>
        <begin position="374"/>
        <end position="431"/>
    </location>
</feature>
<feature type="compositionally biased region" description="Basic and acidic residues" evidence="1">
    <location>
        <begin position="374"/>
        <end position="415"/>
    </location>
</feature>
<dbReference type="PANTHER" id="PTHR46444">
    <property type="entry name" value="DCD (DEVELOPMENT AND CELL DEATH) DOMAIN PROTEIN-RELATED"/>
    <property type="match status" value="1"/>
</dbReference>
<evidence type="ECO:0000259" key="2">
    <source>
        <dbReference type="PROSITE" id="PS51222"/>
    </source>
</evidence>
<dbReference type="STRING" id="56857.A0A200QQ01"/>
<comment type="caution">
    <text evidence="3">The sequence shown here is derived from an EMBL/GenBank/DDBJ whole genome shotgun (WGS) entry which is preliminary data.</text>
</comment>
<sequence length="712" mass="80903">MGPGKNNNKAANVAESSSTLSSLIAKTPKSLKPEPKIMKKSPNQNSAKARKAKVTPNAEATSIPSSGTKTPKALKPGTKFMKKSLNQNSAQTKKVNITPQVQEKSKDEKKSGQDTNKETSTNNQRNDETKPKAQERNKEKKSLNQNNAKTREANITPQVQEKPKGERDTNRETSTNKRNDEKMPKSQERNKEKSINDEGHNEKRQRDHKGKEKLGGLIMMCNGKTKPDCFRYRVMGVPLNKKELVLAIKPGLKLFLYDFDLRLLYGIYSASSAGGMKLEPNAFDGAFPVQVRFKVHKDCFPLPEDVFKKAVRDNYNDNRQRFKTELTVQQVKKLTDLFKPVQQQQSNARSLVQAAPPTLIVHPTSMSMVPVRESFENRREPQSRVARERFTRDRYSPEEERRYYTPSDQERERFPRHPASSTHSEMTSAKREVIRDDPLFLSEKEYRTYGLGRGQHTTKSPVRTPSLDPYQNDHHREQLRSHPPSIHRDILPTQKEELSSDPLFLSEKAYRTYGLGREPPVSSPPGGPSSVALDPYQNDHRREHLRSHRLSSHRDILPSQKEELSSDPLFLSEKAYRTYGLGREPPILSPPAPGPSSLALDPYSRDPNYTYRYGVSSSDPYTQLSRRDATSSELYPHSTRMETHLPAYDSLERGTTNHSLRGRVDVGERLYSTYANNTLLDYNQRQNLGRADHAAGSVSSKYSFPGPSVLYR</sequence>
<feature type="region of interest" description="Disordered" evidence="1">
    <location>
        <begin position="1"/>
        <end position="213"/>
    </location>
</feature>
<organism evidence="3 4">
    <name type="scientific">Macleaya cordata</name>
    <name type="common">Five-seeded plume-poppy</name>
    <name type="synonym">Bocconia cordata</name>
    <dbReference type="NCBI Taxonomy" id="56857"/>
    <lineage>
        <taxon>Eukaryota</taxon>
        <taxon>Viridiplantae</taxon>
        <taxon>Streptophyta</taxon>
        <taxon>Embryophyta</taxon>
        <taxon>Tracheophyta</taxon>
        <taxon>Spermatophyta</taxon>
        <taxon>Magnoliopsida</taxon>
        <taxon>Ranunculales</taxon>
        <taxon>Papaveraceae</taxon>
        <taxon>Papaveroideae</taxon>
        <taxon>Macleaya</taxon>
    </lineage>
</organism>
<dbReference type="FunCoup" id="A0A200QQ01">
    <property type="interactions" value="988"/>
</dbReference>
<keyword evidence="4" id="KW-1185">Reference proteome</keyword>
<evidence type="ECO:0000256" key="1">
    <source>
        <dbReference type="SAM" id="MobiDB-lite"/>
    </source>
</evidence>
<protein>
    <submittedName>
        <fullName evidence="3">Development/cell death domain</fullName>
    </submittedName>
</protein>
<feature type="compositionally biased region" description="Polar residues" evidence="1">
    <location>
        <begin position="58"/>
        <end position="69"/>
    </location>
</feature>
<dbReference type="Pfam" id="PF10539">
    <property type="entry name" value="Dev_Cell_Death"/>
    <property type="match status" value="1"/>
</dbReference>
<dbReference type="PROSITE" id="PS51222">
    <property type="entry name" value="DCD"/>
    <property type="match status" value="1"/>
</dbReference>
<dbReference type="InParanoid" id="A0A200QQ01"/>
<dbReference type="PANTHER" id="PTHR46444:SF3">
    <property type="entry name" value="DCD (DEVELOPMENT AND CELL DEATH) DOMAIN PROTEIN"/>
    <property type="match status" value="1"/>
</dbReference>
<feature type="compositionally biased region" description="Basic and acidic residues" evidence="1">
    <location>
        <begin position="552"/>
        <end position="564"/>
    </location>
</feature>
<feature type="region of interest" description="Disordered" evidence="1">
    <location>
        <begin position="515"/>
        <end position="565"/>
    </location>
</feature>
<feature type="domain" description="DCD" evidence="2">
    <location>
        <begin position="212"/>
        <end position="340"/>
    </location>
</feature>
<proteinExistence type="predicted"/>
<dbReference type="SMART" id="SM00767">
    <property type="entry name" value="DCD"/>
    <property type="match status" value="1"/>
</dbReference>